<dbReference type="PANTHER" id="PTHR31930">
    <property type="entry name" value="SERPENTINE RECEPTOR, CLASS R"/>
    <property type="match status" value="1"/>
</dbReference>
<dbReference type="KEGG" id="cel:CELE_C13D9.1"/>
<dbReference type="PhylomeDB" id="O16246"/>
<feature type="transmembrane region" description="Helical" evidence="1">
    <location>
        <begin position="190"/>
        <end position="216"/>
    </location>
</feature>
<dbReference type="Pfam" id="PF03268">
    <property type="entry name" value="DUF267"/>
    <property type="match status" value="1"/>
</dbReference>
<dbReference type="EMBL" id="BX284605">
    <property type="protein sequence ID" value="CCD64387.1"/>
    <property type="molecule type" value="Genomic_DNA"/>
</dbReference>
<evidence type="ECO:0000313" key="4">
    <source>
        <dbReference type="WormBase" id="C13D9.1"/>
    </source>
</evidence>
<accession>O16246</accession>
<dbReference type="PANTHER" id="PTHR31930:SF4">
    <property type="entry name" value="ABC TRANSMEMBRANE TYPE-1 DOMAIN-CONTAINING PROTEIN"/>
    <property type="match status" value="1"/>
</dbReference>
<dbReference type="IntAct" id="O16246">
    <property type="interactions" value="1"/>
</dbReference>
<dbReference type="UCSC" id="C13D9.1">
    <property type="organism name" value="c. elegans"/>
</dbReference>
<dbReference type="eggNOG" id="ENOG502TGHU">
    <property type="taxonomic scope" value="Eukaryota"/>
</dbReference>
<dbReference type="OrthoDB" id="5807944at2759"/>
<feature type="transmembrane region" description="Helical" evidence="1">
    <location>
        <begin position="300"/>
        <end position="320"/>
    </location>
</feature>
<dbReference type="MINT" id="O16246"/>
<proteinExistence type="predicted"/>
<feature type="transmembrane region" description="Helical" evidence="1">
    <location>
        <begin position="65"/>
        <end position="83"/>
    </location>
</feature>
<dbReference type="PIR" id="T03893">
    <property type="entry name" value="T03893"/>
</dbReference>
<feature type="transmembrane region" description="Helical" evidence="1">
    <location>
        <begin position="103"/>
        <end position="120"/>
    </location>
</feature>
<reference evidence="2 3" key="1">
    <citation type="journal article" date="1998" name="Science">
        <title>Genome sequence of the nematode C. elegans: a platform for investigating biology.</title>
        <authorList>
            <consortium name="The C. elegans sequencing consortium"/>
            <person name="Sulson J.E."/>
            <person name="Waterston R."/>
        </authorList>
    </citation>
    <scope>NUCLEOTIDE SEQUENCE [LARGE SCALE GENOMIC DNA]</scope>
    <source>
        <strain evidence="2 3">Bristol N2</strain>
    </source>
</reference>
<evidence type="ECO:0000313" key="3">
    <source>
        <dbReference type="Proteomes" id="UP000001940"/>
    </source>
</evidence>
<dbReference type="STRING" id="6239.C13D9.1.1"/>
<dbReference type="AlphaFoldDB" id="O16246"/>
<dbReference type="GeneID" id="182569"/>
<dbReference type="InParanoid" id="O16246"/>
<dbReference type="Bgee" id="WBGene00005657">
    <property type="expression patterns" value="Expressed in pharyngeal muscle cell (C elegans) and 3 other cell types or tissues"/>
</dbReference>
<organism evidence="2 3">
    <name type="scientific">Caenorhabditis elegans</name>
    <dbReference type="NCBI Taxonomy" id="6239"/>
    <lineage>
        <taxon>Eukaryota</taxon>
        <taxon>Metazoa</taxon>
        <taxon>Ecdysozoa</taxon>
        <taxon>Nematoda</taxon>
        <taxon>Chromadorea</taxon>
        <taxon>Rhabditida</taxon>
        <taxon>Rhabditina</taxon>
        <taxon>Rhabditomorpha</taxon>
        <taxon>Rhabditoidea</taxon>
        <taxon>Rhabditidae</taxon>
        <taxon>Peloderinae</taxon>
        <taxon>Caenorhabditis</taxon>
    </lineage>
</organism>
<dbReference type="SMR" id="O16246"/>
<keyword evidence="1 2" id="KW-0812">Transmembrane</keyword>
<protein>
    <submittedName>
        <fullName evidence="2">ABC transmembrane type-1 domain-containing protein</fullName>
    </submittedName>
</protein>
<dbReference type="WormBase" id="C13D9.1">
    <property type="protein sequence ID" value="CE08134"/>
    <property type="gene ID" value="WBGene00005657"/>
    <property type="gene designation" value="srr-6"/>
</dbReference>
<dbReference type="RefSeq" id="NP_504346.1">
    <property type="nucleotide sequence ID" value="NM_071945.3"/>
</dbReference>
<dbReference type="InterPro" id="IPR004950">
    <property type="entry name" value="DUF267_CAE_spp"/>
</dbReference>
<keyword evidence="1" id="KW-1133">Transmembrane helix</keyword>
<evidence type="ECO:0000313" key="2">
    <source>
        <dbReference type="EMBL" id="CCD64387.1"/>
    </source>
</evidence>
<feature type="transmembrane region" description="Helical" evidence="1">
    <location>
        <begin position="271"/>
        <end position="294"/>
    </location>
</feature>
<dbReference type="FunCoup" id="O16246">
    <property type="interactions" value="554"/>
</dbReference>
<dbReference type="AGR" id="WB:WBGene00005657"/>
<evidence type="ECO:0000256" key="1">
    <source>
        <dbReference type="SAM" id="Phobius"/>
    </source>
</evidence>
<dbReference type="OMA" id="HRKAFIW"/>
<keyword evidence="3" id="KW-1185">Reference proteome</keyword>
<gene>
    <name evidence="2 4" type="primary">srr-6</name>
    <name evidence="4" type="ORF">C13D9.1</name>
    <name evidence="2" type="ORF">CELE_C13D9.1</name>
</gene>
<name>O16246_CAEEL</name>
<dbReference type="HOGENOM" id="CLU_043079_0_0_1"/>
<dbReference type="PaxDb" id="6239-C13D9.1"/>
<dbReference type="CTD" id="182569"/>
<feature type="transmembrane region" description="Helical" evidence="1">
    <location>
        <begin position="157"/>
        <end position="178"/>
    </location>
</feature>
<sequence length="410" mass="45779">MITPSPEVVGDEVSCPSIIEIPSTKEPLSENALLGPFRKIIKITGLDCSLIARAEFNPSLRIKSILTRIVALVVVAIVFFRMAIYSKAEGACLSLAWAEGNMFQFMALQTIVCALCLFGWTKNSFISKHLGRLEKVRSLRIKENIEMDNYSNTHRKAFIWSGFYIAAIMSHAIMSSIAQKILIANKTVIAPLYIAMVFINLLSCFIVAICLIYYFLVNLSLSREIRYFNTELEDAKQGRRLQISGVLSDFCHRQAELIRVVRETNESLQSYATVAPLFAFNSLINAVFIASGFSSSLPPVVFGVLLFDLFAVIGLTFFTLRPASNVQYDLAQTARILMDSEEFEGSQDVEVFKAYQVMINRSLKHTAHIRVVGAIPIYPTSAHFAFLLIPNLGNILAIVRKVLVEQGIQI</sequence>
<keyword evidence="1" id="KW-0472">Membrane</keyword>
<dbReference type="Proteomes" id="UP000001940">
    <property type="component" value="Chromosome V"/>
</dbReference>